<dbReference type="InterPro" id="IPR004102">
    <property type="entry name" value="Poly(ADP-ribose)pol_reg_dom"/>
</dbReference>
<dbReference type="EMBL" id="GG662466">
    <property type="protein sequence ID" value="EAR83835.2"/>
    <property type="molecule type" value="Genomic_DNA"/>
</dbReference>
<dbReference type="Proteomes" id="UP000009168">
    <property type="component" value="Unassembled WGS sequence"/>
</dbReference>
<keyword evidence="5 8" id="KW-0520">NAD</keyword>
<name>I7MCG2_TETTS</name>
<evidence type="ECO:0000256" key="6">
    <source>
        <dbReference type="ARBA" id="ARBA00023242"/>
    </source>
</evidence>
<dbReference type="OMA" id="IPHNNGY"/>
<dbReference type="InterPro" id="IPR036930">
    <property type="entry name" value="WGR_dom_sf"/>
</dbReference>
<dbReference type="GO" id="GO:0070212">
    <property type="term" value="P:protein poly-ADP-ribosylation"/>
    <property type="evidence" value="ECO:0007669"/>
    <property type="project" value="TreeGrafter"/>
</dbReference>
<sequence>MPPKRATRSQSAAAATKGKQAATKTTKKDAKIEDKKVTRGRKAATKSPSPSPSPKKTQKGKPAAASKSKSKDTKVATVDKKNTKAAQKTTQKTKQAKTAPAPSPKKTNKRKAKSVSPSPDTKAQTKKSPVKKVKDVPKKDESEDEKKTVKQIVKGKCAVDQYVPNSTQYTVLQEGNQIYNLTLNQSNVDANNNKFYLGQVLVKDGTNQYSVFFRWGRVGVPGQQSIKVCSSKFEAISEFQKKKSDKIKGGYTEIFIKYGEDDEDEKPKKKQTTQPTKRKDCTLSAAVQTLINDIFDMKMIESTIKEIGYDSKKMPLGKLDDKTIKQAYTVLKDLLDAVKNNKVSDYGRYSSQFYSLIPHDFGFQKMSNFILKTEEQVRKKLSMLQDLSDLKIATQLLKESDSDDSILDQNYKKLNAEIKEVTDKKTLDIIKNYVNQGKGHYSPKILEIFSVKRKGEQERYSKNIGNDTLLWHGSRISNFVGILSQGLRIAPPEAPVTGYNYGKGIYLADQFTKSCDYCAGNSDGIHYIMLIKAALGTPNKIEKTDYNANNLPKGTHSCWGWGTHGPEEFITFNGVKVPKGQEVRTKSKHYMKYNEFIIYDIAQAQIDYLIRFKKY</sequence>
<evidence type="ECO:0000259" key="11">
    <source>
        <dbReference type="PROSITE" id="PS51060"/>
    </source>
</evidence>
<feature type="compositionally biased region" description="Basic and acidic residues" evidence="9">
    <location>
        <begin position="69"/>
        <end position="82"/>
    </location>
</feature>
<evidence type="ECO:0000256" key="1">
    <source>
        <dbReference type="ARBA" id="ARBA00004123"/>
    </source>
</evidence>
<evidence type="ECO:0000256" key="4">
    <source>
        <dbReference type="ARBA" id="ARBA00022695"/>
    </source>
</evidence>
<feature type="domain" description="WGR" evidence="12">
    <location>
        <begin position="168"/>
        <end position="270"/>
    </location>
</feature>
<keyword evidence="4" id="KW-0548">Nucleotidyltransferase</keyword>
<organism evidence="13 14">
    <name type="scientific">Tetrahymena thermophila (strain SB210)</name>
    <dbReference type="NCBI Taxonomy" id="312017"/>
    <lineage>
        <taxon>Eukaryota</taxon>
        <taxon>Sar</taxon>
        <taxon>Alveolata</taxon>
        <taxon>Ciliophora</taxon>
        <taxon>Intramacronucleata</taxon>
        <taxon>Oligohymenophorea</taxon>
        <taxon>Hymenostomatida</taxon>
        <taxon>Tetrahymenina</taxon>
        <taxon>Tetrahymenidae</taxon>
        <taxon>Tetrahymena</taxon>
    </lineage>
</organism>
<evidence type="ECO:0000313" key="14">
    <source>
        <dbReference type="Proteomes" id="UP000009168"/>
    </source>
</evidence>
<dbReference type="SUPFAM" id="SSF142921">
    <property type="entry name" value="WGR domain-like"/>
    <property type="match status" value="1"/>
</dbReference>
<accession>I7MCG2</accession>
<dbReference type="SUPFAM" id="SSF47587">
    <property type="entry name" value="Domain of poly(ADP-ribose) polymerase"/>
    <property type="match status" value="1"/>
</dbReference>
<dbReference type="GO" id="GO:0016779">
    <property type="term" value="F:nucleotidyltransferase activity"/>
    <property type="evidence" value="ECO:0007669"/>
    <property type="project" value="UniProtKB-KW"/>
</dbReference>
<dbReference type="InterPro" id="IPR008893">
    <property type="entry name" value="WGR_domain"/>
</dbReference>
<dbReference type="GO" id="GO:1990404">
    <property type="term" value="F:NAD+-protein mono-ADP-ribosyltransferase activity"/>
    <property type="evidence" value="ECO:0007669"/>
    <property type="project" value="TreeGrafter"/>
</dbReference>
<evidence type="ECO:0000256" key="5">
    <source>
        <dbReference type="ARBA" id="ARBA00023027"/>
    </source>
</evidence>
<keyword evidence="6" id="KW-0539">Nucleus</keyword>
<dbReference type="PROSITE" id="PS51977">
    <property type="entry name" value="WGR"/>
    <property type="match status" value="1"/>
</dbReference>
<evidence type="ECO:0000259" key="12">
    <source>
        <dbReference type="PROSITE" id="PS51977"/>
    </source>
</evidence>
<dbReference type="Pfam" id="PF02877">
    <property type="entry name" value="PARP_reg"/>
    <property type="match status" value="1"/>
</dbReference>
<feature type="compositionally biased region" description="Basic and acidic residues" evidence="9">
    <location>
        <begin position="26"/>
        <end position="37"/>
    </location>
</feature>
<dbReference type="Gene3D" id="2.20.140.10">
    <property type="entry name" value="WGR domain"/>
    <property type="match status" value="1"/>
</dbReference>
<dbReference type="STRING" id="312017.I7MCG2"/>
<dbReference type="PROSITE" id="PS51060">
    <property type="entry name" value="PARP_ALPHA_HD"/>
    <property type="match status" value="1"/>
</dbReference>
<dbReference type="RefSeq" id="XP_001031498.2">
    <property type="nucleotide sequence ID" value="XM_001031498.3"/>
</dbReference>
<keyword evidence="2 8" id="KW-0328">Glycosyltransferase</keyword>
<dbReference type="InParanoid" id="I7MCG2"/>
<keyword evidence="3 8" id="KW-0808">Transferase</keyword>
<dbReference type="EC" id="2.4.2.-" evidence="8"/>
<evidence type="ECO:0000256" key="3">
    <source>
        <dbReference type="ARBA" id="ARBA00022679"/>
    </source>
</evidence>
<evidence type="ECO:0000256" key="7">
    <source>
        <dbReference type="ARBA" id="ARBA00033987"/>
    </source>
</evidence>
<dbReference type="CDD" id="cd01437">
    <property type="entry name" value="parp_like"/>
    <property type="match status" value="1"/>
</dbReference>
<gene>
    <name evidence="13" type="ORF">TTHERM_00823980</name>
</gene>
<feature type="compositionally biased region" description="Basic and acidic residues" evidence="9">
    <location>
        <begin position="132"/>
        <end position="148"/>
    </location>
</feature>
<dbReference type="Gene3D" id="3.90.228.10">
    <property type="match status" value="1"/>
</dbReference>
<evidence type="ECO:0000259" key="10">
    <source>
        <dbReference type="PROSITE" id="PS51059"/>
    </source>
</evidence>
<feature type="compositionally biased region" description="Low complexity" evidence="9">
    <location>
        <begin position="8"/>
        <end position="24"/>
    </location>
</feature>
<dbReference type="SUPFAM" id="SSF56399">
    <property type="entry name" value="ADP-ribosylation"/>
    <property type="match status" value="1"/>
</dbReference>
<dbReference type="InterPro" id="IPR012317">
    <property type="entry name" value="Poly(ADP-ribose)pol_cat_dom"/>
</dbReference>
<comment type="catalytic activity">
    <reaction evidence="7">
        <text>NAD(+) + (ADP-D-ribosyl)n-acceptor = nicotinamide + (ADP-D-ribosyl)n+1-acceptor + H(+).</text>
        <dbReference type="EC" id="2.4.2.30"/>
    </reaction>
</comment>
<dbReference type="SMART" id="SM00773">
    <property type="entry name" value="WGR"/>
    <property type="match status" value="1"/>
</dbReference>
<dbReference type="GO" id="GO:0005730">
    <property type="term" value="C:nucleolus"/>
    <property type="evidence" value="ECO:0007669"/>
    <property type="project" value="TreeGrafter"/>
</dbReference>
<keyword evidence="14" id="KW-1185">Reference proteome</keyword>
<dbReference type="CDD" id="cd07997">
    <property type="entry name" value="WGR_PARP"/>
    <property type="match status" value="1"/>
</dbReference>
<proteinExistence type="predicted"/>
<dbReference type="Gene3D" id="1.20.142.10">
    <property type="entry name" value="Poly(ADP-ribose) polymerase, regulatory domain"/>
    <property type="match status" value="1"/>
</dbReference>
<dbReference type="Pfam" id="PF00644">
    <property type="entry name" value="PARP"/>
    <property type="match status" value="1"/>
</dbReference>
<protein>
    <recommendedName>
        <fullName evidence="8">Poly [ADP-ribose] polymerase</fullName>
        <shortName evidence="8">PARP</shortName>
        <ecNumber evidence="8">2.4.2.-</ecNumber>
    </recommendedName>
</protein>
<dbReference type="PANTHER" id="PTHR10459">
    <property type="entry name" value="DNA LIGASE"/>
    <property type="match status" value="1"/>
</dbReference>
<dbReference type="GeneID" id="7842732"/>
<feature type="domain" description="PARP alpha-helical" evidence="11">
    <location>
        <begin position="280"/>
        <end position="398"/>
    </location>
</feature>
<comment type="subcellular location">
    <subcellularLocation>
        <location evidence="1">Nucleus</location>
    </subcellularLocation>
</comment>
<evidence type="ECO:0000256" key="8">
    <source>
        <dbReference type="RuleBase" id="RU362114"/>
    </source>
</evidence>
<dbReference type="GO" id="GO:0003950">
    <property type="term" value="F:NAD+ poly-ADP-ribosyltransferase activity"/>
    <property type="evidence" value="ECO:0007669"/>
    <property type="project" value="UniProtKB-UniRule"/>
</dbReference>
<feature type="compositionally biased region" description="Low complexity" evidence="9">
    <location>
        <begin position="84"/>
        <end position="100"/>
    </location>
</feature>
<dbReference type="Pfam" id="PF05406">
    <property type="entry name" value="WGR"/>
    <property type="match status" value="1"/>
</dbReference>
<dbReference type="HOGENOM" id="CLU_004841_2_1_1"/>
<feature type="domain" description="PARP catalytic" evidence="10">
    <location>
        <begin position="405"/>
        <end position="615"/>
    </location>
</feature>
<dbReference type="KEGG" id="tet:TTHERM_00823980"/>
<dbReference type="InterPro" id="IPR050800">
    <property type="entry name" value="ARTD/PARP"/>
</dbReference>
<dbReference type="OrthoDB" id="2017365at2759"/>
<dbReference type="PANTHER" id="PTHR10459:SF60">
    <property type="entry name" value="POLY [ADP-RIBOSE] POLYMERASE 2"/>
    <property type="match status" value="1"/>
</dbReference>
<evidence type="ECO:0000313" key="13">
    <source>
        <dbReference type="EMBL" id="EAR83835.2"/>
    </source>
</evidence>
<dbReference type="GO" id="GO:0006302">
    <property type="term" value="P:double-strand break repair"/>
    <property type="evidence" value="ECO:0007669"/>
    <property type="project" value="TreeGrafter"/>
</dbReference>
<evidence type="ECO:0000256" key="2">
    <source>
        <dbReference type="ARBA" id="ARBA00022676"/>
    </source>
</evidence>
<dbReference type="InterPro" id="IPR036616">
    <property type="entry name" value="Poly(ADP-ribose)pol_reg_dom_sf"/>
</dbReference>
<dbReference type="eggNOG" id="KOG1037">
    <property type="taxonomic scope" value="Eukaryota"/>
</dbReference>
<feature type="region of interest" description="Disordered" evidence="9">
    <location>
        <begin position="1"/>
        <end position="149"/>
    </location>
</feature>
<evidence type="ECO:0000256" key="9">
    <source>
        <dbReference type="SAM" id="MobiDB-lite"/>
    </source>
</evidence>
<reference evidence="14" key="1">
    <citation type="journal article" date="2006" name="PLoS Biol.">
        <title>Macronuclear genome sequence of the ciliate Tetrahymena thermophila, a model eukaryote.</title>
        <authorList>
            <person name="Eisen J.A."/>
            <person name="Coyne R.S."/>
            <person name="Wu M."/>
            <person name="Wu D."/>
            <person name="Thiagarajan M."/>
            <person name="Wortman J.R."/>
            <person name="Badger J.H."/>
            <person name="Ren Q."/>
            <person name="Amedeo P."/>
            <person name="Jones K.M."/>
            <person name="Tallon L.J."/>
            <person name="Delcher A.L."/>
            <person name="Salzberg S.L."/>
            <person name="Silva J.C."/>
            <person name="Haas B.J."/>
            <person name="Majoros W.H."/>
            <person name="Farzad M."/>
            <person name="Carlton J.M."/>
            <person name="Smith R.K. Jr."/>
            <person name="Garg J."/>
            <person name="Pearlman R.E."/>
            <person name="Karrer K.M."/>
            <person name="Sun L."/>
            <person name="Manning G."/>
            <person name="Elde N.C."/>
            <person name="Turkewitz A.P."/>
            <person name="Asai D.J."/>
            <person name="Wilkes D.E."/>
            <person name="Wang Y."/>
            <person name="Cai H."/>
            <person name="Collins K."/>
            <person name="Stewart B.A."/>
            <person name="Lee S.R."/>
            <person name="Wilamowska K."/>
            <person name="Weinberg Z."/>
            <person name="Ruzzo W.L."/>
            <person name="Wloga D."/>
            <person name="Gaertig J."/>
            <person name="Frankel J."/>
            <person name="Tsao C.-C."/>
            <person name="Gorovsky M.A."/>
            <person name="Keeling P.J."/>
            <person name="Waller R.F."/>
            <person name="Patron N.J."/>
            <person name="Cherry J.M."/>
            <person name="Stover N.A."/>
            <person name="Krieger C.J."/>
            <person name="del Toro C."/>
            <person name="Ryder H.F."/>
            <person name="Williamson S.C."/>
            <person name="Barbeau R.A."/>
            <person name="Hamilton E.P."/>
            <person name="Orias E."/>
        </authorList>
    </citation>
    <scope>NUCLEOTIDE SEQUENCE [LARGE SCALE GENOMIC DNA]</scope>
    <source>
        <strain evidence="14">SB210</strain>
    </source>
</reference>
<dbReference type="PROSITE" id="PS51059">
    <property type="entry name" value="PARP_CATALYTIC"/>
    <property type="match status" value="1"/>
</dbReference>
<dbReference type="AlphaFoldDB" id="I7MCG2"/>